<dbReference type="InterPro" id="IPR017896">
    <property type="entry name" value="4Fe4S_Fe-S-bd"/>
</dbReference>
<comment type="cofactor">
    <cofactor evidence="8">
        <name>[4Fe-4S] cluster</name>
        <dbReference type="ChEBI" id="CHEBI:49883"/>
    </cofactor>
    <text evidence="8">Binds 2 [4Fe-4S] clusters per subunit.</text>
</comment>
<dbReference type="GO" id="GO:0009055">
    <property type="term" value="F:electron transfer activity"/>
    <property type="evidence" value="ECO:0007669"/>
    <property type="project" value="InterPro"/>
</dbReference>
<reference evidence="10 11" key="1">
    <citation type="submission" date="2017-06" db="EMBL/GenBank/DDBJ databases">
        <title>Investigating the central metabolism of Clostridium thermosuccinogenes.</title>
        <authorList>
            <person name="Koendjbiharie J.G."/>
            <person name="van Kranenburg R."/>
        </authorList>
    </citation>
    <scope>NUCLEOTIDE SEQUENCE [LARGE SCALE GENOMIC DNA]</scope>
    <source>
        <strain evidence="10 11">DSM 5806</strain>
    </source>
</reference>
<dbReference type="InterPro" id="IPR026902">
    <property type="entry name" value="RnfC_N"/>
</dbReference>
<dbReference type="Pfam" id="PF10531">
    <property type="entry name" value="SLBB"/>
    <property type="match status" value="1"/>
</dbReference>
<dbReference type="InterPro" id="IPR017900">
    <property type="entry name" value="4Fe4S_Fe_S_CS"/>
</dbReference>
<dbReference type="PROSITE" id="PS00198">
    <property type="entry name" value="4FE4S_FER_1"/>
    <property type="match status" value="1"/>
</dbReference>
<gene>
    <name evidence="8" type="primary">rnfC</name>
    <name evidence="10" type="ORF">CDQ84_13855</name>
</gene>
<keyword evidence="5 8" id="KW-0249">Electron transport</keyword>
<evidence type="ECO:0000256" key="7">
    <source>
        <dbReference type="ARBA" id="ARBA00023014"/>
    </source>
</evidence>
<dbReference type="SUPFAM" id="SSF142019">
    <property type="entry name" value="Nqo1 FMN-binding domain-like"/>
    <property type="match status" value="1"/>
</dbReference>
<dbReference type="GO" id="GO:0005886">
    <property type="term" value="C:plasma membrane"/>
    <property type="evidence" value="ECO:0007669"/>
    <property type="project" value="UniProtKB-SubCell"/>
</dbReference>
<feature type="binding site" evidence="8">
    <location>
        <position position="367"/>
    </location>
    <ligand>
        <name>[4Fe-4S] cluster</name>
        <dbReference type="ChEBI" id="CHEBI:49883"/>
        <label>1</label>
    </ligand>
</feature>
<keyword evidence="2 8" id="KW-0004">4Fe-4S</keyword>
<dbReference type="NCBIfam" id="NF003454">
    <property type="entry name" value="PRK05035.1"/>
    <property type="match status" value="1"/>
</dbReference>
<protein>
    <recommendedName>
        <fullName evidence="8">Ion-translocating oxidoreductase complex subunit C</fullName>
        <ecNumber evidence="8">7.-.-.-</ecNumber>
    </recommendedName>
    <alternativeName>
        <fullName evidence="8">Rnf electron transport complex subunit C</fullName>
    </alternativeName>
</protein>
<dbReference type="Pfam" id="PF13375">
    <property type="entry name" value="RnfC_N"/>
    <property type="match status" value="1"/>
</dbReference>
<dbReference type="HAMAP" id="MF_00461">
    <property type="entry name" value="RsxC_RnfC"/>
    <property type="match status" value="1"/>
</dbReference>
<keyword evidence="11" id="KW-1185">Reference proteome</keyword>
<evidence type="ECO:0000256" key="8">
    <source>
        <dbReference type="HAMAP-Rule" id="MF_00461"/>
    </source>
</evidence>
<feature type="domain" description="4Fe-4S ferredoxin-type" evidence="9">
    <location>
        <begin position="354"/>
        <end position="384"/>
    </location>
</feature>
<dbReference type="Gene3D" id="3.10.20.600">
    <property type="match status" value="1"/>
</dbReference>
<name>A0A2K2FEC8_9CLOT</name>
<evidence type="ECO:0000256" key="4">
    <source>
        <dbReference type="ARBA" id="ARBA00022737"/>
    </source>
</evidence>
<comment type="caution">
    <text evidence="10">The sequence shown here is derived from an EMBL/GenBank/DDBJ whole genome shotgun (WGS) entry which is preliminary data.</text>
</comment>
<dbReference type="OrthoDB" id="9767754at2"/>
<keyword evidence="8" id="KW-0472">Membrane</keyword>
<comment type="function">
    <text evidence="8">Part of a membrane-bound complex that couples electron transfer with translocation of ions across the membrane.</text>
</comment>
<dbReference type="NCBIfam" id="TIGR01945">
    <property type="entry name" value="rnfC"/>
    <property type="match status" value="1"/>
</dbReference>
<feature type="binding site" evidence="8">
    <location>
        <position position="403"/>
    </location>
    <ligand>
        <name>[4Fe-4S] cluster</name>
        <dbReference type="ChEBI" id="CHEBI:49883"/>
        <label>2</label>
    </ligand>
</feature>
<dbReference type="Pfam" id="PF12838">
    <property type="entry name" value="Fer4_7"/>
    <property type="match status" value="1"/>
</dbReference>
<dbReference type="Proteomes" id="UP000236151">
    <property type="component" value="Unassembled WGS sequence"/>
</dbReference>
<proteinExistence type="inferred from homology"/>
<feature type="binding site" evidence="8">
    <location>
        <position position="406"/>
    </location>
    <ligand>
        <name>[4Fe-4S] cluster</name>
        <dbReference type="ChEBI" id="CHEBI:49883"/>
        <label>2</label>
    </ligand>
</feature>
<dbReference type="EMBL" id="NIOJ01000040">
    <property type="protein sequence ID" value="PNT97125.1"/>
    <property type="molecule type" value="Genomic_DNA"/>
</dbReference>
<evidence type="ECO:0000256" key="5">
    <source>
        <dbReference type="ARBA" id="ARBA00022982"/>
    </source>
</evidence>
<dbReference type="EC" id="7.-.-.-" evidence="8"/>
<comment type="subcellular location">
    <subcellularLocation>
        <location evidence="8">Cell membrane</location>
        <topology evidence="8">Peripheral membrane protein</topology>
    </subcellularLocation>
</comment>
<dbReference type="InterPro" id="IPR011538">
    <property type="entry name" value="Nuo51_FMN-bd"/>
</dbReference>
<feature type="domain" description="4Fe-4S ferredoxin-type" evidence="9">
    <location>
        <begin position="394"/>
        <end position="423"/>
    </location>
</feature>
<feature type="binding site" evidence="8">
    <location>
        <position position="374"/>
    </location>
    <ligand>
        <name>[4Fe-4S] cluster</name>
        <dbReference type="ChEBI" id="CHEBI:49883"/>
        <label>2</label>
    </ligand>
</feature>
<keyword evidence="8" id="KW-1003">Cell membrane</keyword>
<organism evidence="10 11">
    <name type="scientific">Clostridium thermosuccinogenes</name>
    <dbReference type="NCBI Taxonomy" id="84032"/>
    <lineage>
        <taxon>Bacteria</taxon>
        <taxon>Bacillati</taxon>
        <taxon>Bacillota</taxon>
        <taxon>Clostridia</taxon>
        <taxon>Eubacteriales</taxon>
        <taxon>Clostridiaceae</taxon>
        <taxon>Clostridium</taxon>
    </lineage>
</organism>
<dbReference type="InterPro" id="IPR037225">
    <property type="entry name" value="Nuo51_FMN-bd_sf"/>
</dbReference>
<evidence type="ECO:0000259" key="9">
    <source>
        <dbReference type="PROSITE" id="PS51379"/>
    </source>
</evidence>
<feature type="binding site" evidence="8">
    <location>
        <position position="370"/>
    </location>
    <ligand>
        <name>[4Fe-4S] cluster</name>
        <dbReference type="ChEBI" id="CHEBI:49883"/>
        <label>1</label>
    </ligand>
</feature>
<evidence type="ECO:0000313" key="10">
    <source>
        <dbReference type="EMBL" id="PNT97125.1"/>
    </source>
</evidence>
<dbReference type="Gene3D" id="3.30.70.20">
    <property type="match status" value="1"/>
</dbReference>
<evidence type="ECO:0000256" key="1">
    <source>
        <dbReference type="ARBA" id="ARBA00022448"/>
    </source>
</evidence>
<feature type="binding site" evidence="8">
    <location>
        <position position="364"/>
    </location>
    <ligand>
        <name>[4Fe-4S] cluster</name>
        <dbReference type="ChEBI" id="CHEBI:49883"/>
        <label>1</label>
    </ligand>
</feature>
<evidence type="ECO:0000256" key="2">
    <source>
        <dbReference type="ARBA" id="ARBA00022485"/>
    </source>
</evidence>
<evidence type="ECO:0000256" key="3">
    <source>
        <dbReference type="ARBA" id="ARBA00022723"/>
    </source>
</evidence>
<dbReference type="PROSITE" id="PS51379">
    <property type="entry name" value="4FE4S_FER_2"/>
    <property type="match status" value="2"/>
</dbReference>
<comment type="similarity">
    <text evidence="8">Belongs to the 4Fe4S bacterial-type ferredoxin family. RnfC subfamily.</text>
</comment>
<dbReference type="Pfam" id="PF01512">
    <property type="entry name" value="Complex1_51K"/>
    <property type="match status" value="1"/>
</dbReference>
<keyword evidence="8" id="KW-1278">Translocase</keyword>
<feature type="binding site" evidence="8">
    <location>
        <position position="409"/>
    </location>
    <ligand>
        <name>[4Fe-4S] cluster</name>
        <dbReference type="ChEBI" id="CHEBI:49883"/>
        <label>2</label>
    </ligand>
</feature>
<evidence type="ECO:0000313" key="11">
    <source>
        <dbReference type="Proteomes" id="UP000236151"/>
    </source>
</evidence>
<keyword evidence="1 8" id="KW-0813">Transport</keyword>
<dbReference type="PANTHER" id="PTHR43034:SF2">
    <property type="entry name" value="ION-TRANSLOCATING OXIDOREDUCTASE COMPLEX SUBUNIT C"/>
    <property type="match status" value="1"/>
</dbReference>
<dbReference type="AlphaFoldDB" id="A0A2K2FEC8"/>
<sequence>MSMRNMFKGGVAVPHYKNTAGCSTVKMGVPEKVVIPMVQHIGAPCEPVVKKGDNVKVGQVIGSSDKYVSSPIHSSVSGVVSDISPRLYPGGVSVMTVEIKTDGKQEIHESVTPPKYSSKKEFLEIIRQSGLVGLGGAGFPAHVKLSPPPDKPVDTLIINGAECEPFITSDYRHIIENSDSIIDGIKMLIDVLEVKHVWIGIEDNKPEAIKLLSGITDEDSTIDVVKLKSRYPQGAEKMLIYSITGRKVPPGKLPADVGVIVMNVNSVSFISQHMKTGMPLIKKIVTVDGSAVKNPSNVEVLIGTPLEDVFNFTGGFKSEPRKVLMGGPMMGIAQFSLQAPVLKHTNALLAFDEADAKVPPESPCIRCGKCVSACPMNLLPLSLNFNVLKGNMDELHNLHINDCIECGSCSYVCPSKRHLVQSIRLGKAQLRQAAAKGGK</sequence>
<dbReference type="SUPFAM" id="SSF46548">
    <property type="entry name" value="alpha-helical ferredoxin"/>
    <property type="match status" value="1"/>
</dbReference>
<dbReference type="InterPro" id="IPR010208">
    <property type="entry name" value="Ion_transpt_RnfC/RsxC"/>
</dbReference>
<dbReference type="Gene3D" id="3.40.50.11540">
    <property type="entry name" value="NADH-ubiquinone oxidoreductase 51kDa subunit"/>
    <property type="match status" value="1"/>
</dbReference>
<feature type="binding site" evidence="8">
    <location>
        <position position="413"/>
    </location>
    <ligand>
        <name>[4Fe-4S] cluster</name>
        <dbReference type="ChEBI" id="CHEBI:49883"/>
        <label>1</label>
    </ligand>
</feature>
<keyword evidence="6 8" id="KW-0408">Iron</keyword>
<keyword evidence="4 8" id="KW-0677">Repeat</keyword>
<accession>A0A2K2FEC8</accession>
<dbReference type="GO" id="GO:0022900">
    <property type="term" value="P:electron transport chain"/>
    <property type="evidence" value="ECO:0007669"/>
    <property type="project" value="UniProtKB-UniRule"/>
</dbReference>
<keyword evidence="7 8" id="KW-0411">Iron-sulfur</keyword>
<dbReference type="KEGG" id="cthd:CDO33_18780"/>
<dbReference type="RefSeq" id="WP_103082332.1">
    <property type="nucleotide sequence ID" value="NZ_CP021850.1"/>
</dbReference>
<dbReference type="PANTHER" id="PTHR43034">
    <property type="entry name" value="ION-TRANSLOCATING OXIDOREDUCTASE COMPLEX SUBUNIT C"/>
    <property type="match status" value="1"/>
</dbReference>
<dbReference type="InterPro" id="IPR019554">
    <property type="entry name" value="Soluble_ligand-bd"/>
</dbReference>
<dbReference type="GO" id="GO:0051539">
    <property type="term" value="F:4 iron, 4 sulfur cluster binding"/>
    <property type="evidence" value="ECO:0007669"/>
    <property type="project" value="UniProtKB-KW"/>
</dbReference>
<evidence type="ECO:0000256" key="6">
    <source>
        <dbReference type="ARBA" id="ARBA00023004"/>
    </source>
</evidence>
<dbReference type="GO" id="GO:0046872">
    <property type="term" value="F:metal ion binding"/>
    <property type="evidence" value="ECO:0007669"/>
    <property type="project" value="UniProtKB-KW"/>
</dbReference>
<keyword evidence="3 8" id="KW-0479">Metal-binding</keyword>
<comment type="subunit">
    <text evidence="8">The complex is composed of six subunits: RnfA, RnfB, RnfC, RnfD, RnfE and RnfG.</text>
</comment>